<dbReference type="Proteomes" id="UP001459277">
    <property type="component" value="Unassembled WGS sequence"/>
</dbReference>
<dbReference type="AlphaFoldDB" id="A0AAW2C8W2"/>
<organism evidence="1 2">
    <name type="scientific">Lithocarpus litseifolius</name>
    <dbReference type="NCBI Taxonomy" id="425828"/>
    <lineage>
        <taxon>Eukaryota</taxon>
        <taxon>Viridiplantae</taxon>
        <taxon>Streptophyta</taxon>
        <taxon>Embryophyta</taxon>
        <taxon>Tracheophyta</taxon>
        <taxon>Spermatophyta</taxon>
        <taxon>Magnoliopsida</taxon>
        <taxon>eudicotyledons</taxon>
        <taxon>Gunneridae</taxon>
        <taxon>Pentapetalae</taxon>
        <taxon>rosids</taxon>
        <taxon>fabids</taxon>
        <taxon>Fagales</taxon>
        <taxon>Fagaceae</taxon>
        <taxon>Lithocarpus</taxon>
    </lineage>
</organism>
<evidence type="ECO:0000313" key="1">
    <source>
        <dbReference type="EMBL" id="KAK9993289.1"/>
    </source>
</evidence>
<gene>
    <name evidence="1" type="ORF">SO802_022992</name>
</gene>
<protein>
    <submittedName>
        <fullName evidence="1">Uncharacterized protein</fullName>
    </submittedName>
</protein>
<name>A0AAW2C8W2_9ROSI</name>
<comment type="caution">
    <text evidence="1">The sequence shown here is derived from an EMBL/GenBank/DDBJ whole genome shotgun (WGS) entry which is preliminary data.</text>
</comment>
<accession>A0AAW2C8W2</accession>
<keyword evidence="2" id="KW-1185">Reference proteome</keyword>
<feature type="non-terminal residue" evidence="1">
    <location>
        <position position="1"/>
    </location>
</feature>
<reference evidence="1 2" key="1">
    <citation type="submission" date="2024-01" db="EMBL/GenBank/DDBJ databases">
        <title>A telomere-to-telomere, gap-free genome of sweet tea (Lithocarpus litseifolius).</title>
        <authorList>
            <person name="Zhou J."/>
        </authorList>
    </citation>
    <scope>NUCLEOTIDE SEQUENCE [LARGE SCALE GENOMIC DNA]</scope>
    <source>
        <strain evidence="1">Zhou-2022a</strain>
        <tissue evidence="1">Leaf</tissue>
    </source>
</reference>
<sequence length="77" mass="8783">SEIGMEHFFREAMALWWEIKVTMVASVFVIVAYQTEEFVADRSLGDVNSPNLADHVNRKFTFFGLAGLKQFLNIVTV</sequence>
<evidence type="ECO:0000313" key="2">
    <source>
        <dbReference type="Proteomes" id="UP001459277"/>
    </source>
</evidence>
<dbReference type="EMBL" id="JAZDWU010000008">
    <property type="protein sequence ID" value="KAK9993289.1"/>
    <property type="molecule type" value="Genomic_DNA"/>
</dbReference>
<proteinExistence type="predicted"/>